<dbReference type="EMBL" id="CP015588">
    <property type="protein sequence ID" value="APY89798.1"/>
    <property type="molecule type" value="Genomic_DNA"/>
</dbReference>
<dbReference type="InterPro" id="IPR016193">
    <property type="entry name" value="Cytidine_deaminase-like"/>
</dbReference>
<proteinExistence type="predicted"/>
<dbReference type="SUPFAM" id="SSF53927">
    <property type="entry name" value="Cytidine deaminase-like"/>
    <property type="match status" value="1"/>
</dbReference>
<evidence type="ECO:0000259" key="1">
    <source>
        <dbReference type="PROSITE" id="PS51747"/>
    </source>
</evidence>
<evidence type="ECO:0000313" key="3">
    <source>
        <dbReference type="Proteomes" id="UP000187191"/>
    </source>
</evidence>
<evidence type="ECO:0000313" key="2">
    <source>
        <dbReference type="EMBL" id="APY89798.1"/>
    </source>
</evidence>
<organism evidence="2 3">
    <name type="scientific">Streptomyces alfalfae</name>
    <dbReference type="NCBI Taxonomy" id="1642299"/>
    <lineage>
        <taxon>Bacteria</taxon>
        <taxon>Bacillati</taxon>
        <taxon>Actinomycetota</taxon>
        <taxon>Actinomycetes</taxon>
        <taxon>Kitasatosporales</taxon>
        <taxon>Streptomycetaceae</taxon>
        <taxon>Streptomyces</taxon>
    </lineage>
</organism>
<dbReference type="Gene3D" id="3.40.140.10">
    <property type="entry name" value="Cytidine Deaminase, domain 2"/>
    <property type="match status" value="1"/>
</dbReference>
<dbReference type="PROSITE" id="PS51747">
    <property type="entry name" value="CYT_DCMP_DEAMINASES_2"/>
    <property type="match status" value="1"/>
</dbReference>
<dbReference type="Pfam" id="PF00383">
    <property type="entry name" value="dCMP_cyt_deam_1"/>
    <property type="match status" value="1"/>
</dbReference>
<keyword evidence="3" id="KW-1185">Reference proteome</keyword>
<protein>
    <recommendedName>
        <fullName evidence="1">CMP/dCMP-type deaminase domain-containing protein</fullName>
    </recommendedName>
</protein>
<dbReference type="InterPro" id="IPR002125">
    <property type="entry name" value="CMP_dCMP_dom"/>
</dbReference>
<name>A0ABN4VT96_9ACTN</name>
<sequence>MNQPSAAACGAPGPDAHPTMADRGWLAVACRLAAEHPVEGTGLAAGVVVVADDGTELARGHSREDSRAHAEEVAFGVLSTTETRLSGATVYSSLAPCAQRSGDARPCAELIRDAGVRRVVTALRDPAGAVSAGDGMKLLESAGVTVIELPEYARAAMKPNRHDP</sequence>
<gene>
    <name evidence="2" type="ORF">A7J05_32625</name>
</gene>
<reference evidence="2 3" key="1">
    <citation type="submission" date="2016-05" db="EMBL/GenBank/DDBJ databases">
        <authorList>
            <person name="Gu J."/>
        </authorList>
    </citation>
    <scope>NUCLEOTIDE SEQUENCE [LARGE SCALE GENOMIC DNA]</scope>
    <source>
        <strain evidence="2 3">ACCC40021</strain>
    </source>
</reference>
<dbReference type="Proteomes" id="UP000187191">
    <property type="component" value="Chromosome"/>
</dbReference>
<dbReference type="RefSeq" id="WP_076687553.1">
    <property type="nucleotide sequence ID" value="NZ_CP015588.1"/>
</dbReference>
<accession>A0ABN4VT96</accession>
<feature type="domain" description="CMP/dCMP-type deaminase" evidence="1">
    <location>
        <begin position="20"/>
        <end position="132"/>
    </location>
</feature>